<evidence type="ECO:0000256" key="10">
    <source>
        <dbReference type="SAM" id="MobiDB-lite"/>
    </source>
</evidence>
<name>A0A3N2D8G4_9MICO</name>
<evidence type="ECO:0000256" key="7">
    <source>
        <dbReference type="ARBA" id="ARBA00022989"/>
    </source>
</evidence>
<dbReference type="InterPro" id="IPR003593">
    <property type="entry name" value="AAA+_ATPase"/>
</dbReference>
<evidence type="ECO:0000256" key="11">
    <source>
        <dbReference type="SAM" id="Phobius"/>
    </source>
</evidence>
<dbReference type="PANTHER" id="PTHR22683:SF1">
    <property type="entry name" value="TYPE VII SECRETION SYSTEM PROTEIN ESSC"/>
    <property type="match status" value="1"/>
</dbReference>
<proteinExistence type="predicted"/>
<keyword evidence="8 11" id="KW-0472">Membrane</keyword>
<evidence type="ECO:0000256" key="8">
    <source>
        <dbReference type="ARBA" id="ARBA00023136"/>
    </source>
</evidence>
<dbReference type="PROSITE" id="PS50901">
    <property type="entry name" value="FTSK"/>
    <property type="match status" value="3"/>
</dbReference>
<reference evidence="13 14" key="1">
    <citation type="submission" date="2018-11" db="EMBL/GenBank/DDBJ databases">
        <title>Sequencing the genomes of 1000 actinobacteria strains.</title>
        <authorList>
            <person name="Klenk H.-P."/>
        </authorList>
    </citation>
    <scope>NUCLEOTIDE SEQUENCE [LARGE SCALE GENOMIC DNA]</scope>
    <source>
        <strain evidence="13 14">DSM 13521</strain>
    </source>
</reference>
<dbReference type="PANTHER" id="PTHR22683">
    <property type="entry name" value="SPORULATION PROTEIN RELATED"/>
    <property type="match status" value="1"/>
</dbReference>
<keyword evidence="3 11" id="KW-0812">Transmembrane</keyword>
<dbReference type="InterPro" id="IPR023837">
    <property type="entry name" value="EccCb-like_Actinobacteria"/>
</dbReference>
<evidence type="ECO:0000256" key="3">
    <source>
        <dbReference type="ARBA" id="ARBA00022692"/>
    </source>
</evidence>
<feature type="domain" description="FtsK" evidence="12">
    <location>
        <begin position="451"/>
        <end position="652"/>
    </location>
</feature>
<dbReference type="InterPro" id="IPR050206">
    <property type="entry name" value="FtsK/SpoIIIE/SftA"/>
</dbReference>
<feature type="domain" description="FtsK" evidence="12">
    <location>
        <begin position="1116"/>
        <end position="1299"/>
    </location>
</feature>
<feature type="transmembrane region" description="Helical" evidence="11">
    <location>
        <begin position="30"/>
        <end position="51"/>
    </location>
</feature>
<dbReference type="EMBL" id="RKHQ01000001">
    <property type="protein sequence ID" value="ROR96060.1"/>
    <property type="molecule type" value="Genomic_DNA"/>
</dbReference>
<evidence type="ECO:0000256" key="2">
    <source>
        <dbReference type="ARBA" id="ARBA00022475"/>
    </source>
</evidence>
<sequence length="1335" mass="143047">MVVGRLAAPDVPSGTVTLQPPPELVRPEGASGALMSIMPVVGSVGSIALISFGAGGPGGQTRILMGAGILVASLGFVVVNLLRQRSQHRARVTSNRREYLFYLADLRESVRAAGARQRRAALWQLPDPPMLPLLVEEGSRVWERAPVDPDFLHARFGTGDAQLCLELLPPETAPLAQLDPVAASAAHRFLLTHAIAHDLPLPLDLQQHSHVEVAGLEAPARALARAMLVHLAAFASPEHLRIVVVAGASAAPEWEWVKWLPHAWSPSARDGAGPRRLVTNDVDEALELAGILGRPDFSARGTQELPHVVVVLDGVTPPLGHDLAAGLQGVTVLDLPAAWNELDDPARARLLLRGRPGEPGGIQVELLRPGVPGVLARADALGVAEAEAAARRLTRHGLPSSEVEGTRPQTSAELVDLLGLGDVRDLDVTSSWRRRALRDRLRVPIGLTPHGQPVHLDIKEAAQGGMGPHGLIIGATGSGKSEVLRTLVLALAMTHSSEDLNFVLVDFKGGATFAGMSDLPHVSAIITNLGQELSLVDRMQDALRGEMTRRQELLRAAGNFTNVTEYEKARATDRPELEPLPALLIVCDEFSELLSAKPEFTELFVAIGRLGRSLQMHLLLSSQRLEEGRLRGLESHLSYRIGLRTFSAQESRAVLGVPDAYELPSIPGTGYLKPDTTTMLQFRAAYVSGPPPRRRRRRGADASAVHGEVSLVPFTAAPVGSAQPESADAAQPGRAEPDDARATFDIAVSRMAGHGRPAHRVWLEPLETPLTYDELMPDLAVLPGRGLHSPAWRAAGDFVLPLGMVDLPLEQRRETLTVTLSGAGGNLAVVGGPRSGKSTALRSVVTALALTHSPLEVQVYVMDFGGGTFAPLRDLPHVAGIATRSEEEIVHRMLAEVRGIVDARERFFREIGVDSIDTYRARRVPGRGPEQGGIDDGYGDVFLVIDGWSTLRADFDQMEVEIQALAARGLTYGLHVVVAAGRWMDFRAPMKDVLGSRVELRLGDPTDSEVDRRVAATVPAGRPGRGLATTKNHVLLALPRIDGRPRAATLADGVDHLVQVVQRAWTGPAGPKLRLLPERITLAEVRTLAGADPTVAPVRRGGRPAPLLLGIDEAALAPLRLDLAHDPHLYLFGDTGSGKSAFLRAYAAELRRVAAPDAVQIFAVDYRRALLGEIPEEYLGGYLTTHDQATAQLRDLADYLRTRLPGPDVTPAQLRSRSWWSGAEVVVMVDDYDLVATSAGNPLAALVPLLAQARDVGLHVVLTRRSGGASRALYDPVVQALRDLASPGVLLSGDPAEGQLIGAVKARRAVPGRAQLVSREHGTRVAQLAWTAPTA</sequence>
<evidence type="ECO:0000313" key="14">
    <source>
        <dbReference type="Proteomes" id="UP000275356"/>
    </source>
</evidence>
<dbReference type="NCBIfam" id="TIGR03924">
    <property type="entry name" value="T7SS_EccC_a"/>
    <property type="match status" value="1"/>
</dbReference>
<evidence type="ECO:0000256" key="6">
    <source>
        <dbReference type="ARBA" id="ARBA00022840"/>
    </source>
</evidence>
<feature type="transmembrane region" description="Helical" evidence="11">
    <location>
        <begin position="63"/>
        <end position="82"/>
    </location>
</feature>
<dbReference type="InterPro" id="IPR023836">
    <property type="entry name" value="EccCa-like_Actinobacteria"/>
</dbReference>
<dbReference type="InterPro" id="IPR027417">
    <property type="entry name" value="P-loop_NTPase"/>
</dbReference>
<dbReference type="SUPFAM" id="SSF52540">
    <property type="entry name" value="P-loop containing nucleoside triphosphate hydrolases"/>
    <property type="match status" value="3"/>
</dbReference>
<dbReference type="Proteomes" id="UP000275356">
    <property type="component" value="Unassembled WGS sequence"/>
</dbReference>
<keyword evidence="14" id="KW-1185">Reference proteome</keyword>
<evidence type="ECO:0000256" key="9">
    <source>
        <dbReference type="PROSITE-ProRule" id="PRU00289"/>
    </source>
</evidence>
<organism evidence="13 14">
    <name type="scientific">Salana multivorans</name>
    <dbReference type="NCBI Taxonomy" id="120377"/>
    <lineage>
        <taxon>Bacteria</taxon>
        <taxon>Bacillati</taxon>
        <taxon>Actinomycetota</taxon>
        <taxon>Actinomycetes</taxon>
        <taxon>Micrococcales</taxon>
        <taxon>Beutenbergiaceae</taxon>
        <taxon>Salana</taxon>
    </lineage>
</organism>
<dbReference type="InterPro" id="IPR025662">
    <property type="entry name" value="Sigma_54_int_dom_ATP-bd_1"/>
</dbReference>
<keyword evidence="7 11" id="KW-1133">Transmembrane helix</keyword>
<gene>
    <name evidence="13" type="ORF">EDD28_0634</name>
</gene>
<dbReference type="InterPro" id="IPR002543">
    <property type="entry name" value="FtsK_dom"/>
</dbReference>
<dbReference type="PROSITE" id="PS00675">
    <property type="entry name" value="SIGMA54_INTERACT_1"/>
    <property type="match status" value="1"/>
</dbReference>
<evidence type="ECO:0000256" key="4">
    <source>
        <dbReference type="ARBA" id="ARBA00022737"/>
    </source>
</evidence>
<keyword evidence="2" id="KW-1003">Cell membrane</keyword>
<dbReference type="SMART" id="SM00382">
    <property type="entry name" value="AAA"/>
    <property type="match status" value="3"/>
</dbReference>
<dbReference type="Gene3D" id="3.40.50.300">
    <property type="entry name" value="P-loop containing nucleotide triphosphate hydrolases"/>
    <property type="match status" value="4"/>
</dbReference>
<dbReference type="NCBIfam" id="TIGR03925">
    <property type="entry name" value="T7SS_EccC_b"/>
    <property type="match status" value="1"/>
</dbReference>
<comment type="subcellular location">
    <subcellularLocation>
        <location evidence="1">Cell membrane</location>
        <topology evidence="1">Multi-pass membrane protein</topology>
    </subcellularLocation>
</comment>
<keyword evidence="6 9" id="KW-0067">ATP-binding</keyword>
<feature type="region of interest" description="Disordered" evidence="10">
    <location>
        <begin position="1"/>
        <end position="23"/>
    </location>
</feature>
<comment type="caution">
    <text evidence="13">The sequence shown here is derived from an EMBL/GenBank/DDBJ whole genome shotgun (WGS) entry which is preliminary data.</text>
</comment>
<dbReference type="GO" id="GO:0005524">
    <property type="term" value="F:ATP binding"/>
    <property type="evidence" value="ECO:0007669"/>
    <property type="project" value="UniProtKB-UniRule"/>
</dbReference>
<dbReference type="GO" id="GO:0005886">
    <property type="term" value="C:plasma membrane"/>
    <property type="evidence" value="ECO:0007669"/>
    <property type="project" value="UniProtKB-SubCell"/>
</dbReference>
<dbReference type="RefSeq" id="WP_123739895.1">
    <property type="nucleotide sequence ID" value="NZ_RKHQ01000001.1"/>
</dbReference>
<evidence type="ECO:0000313" key="13">
    <source>
        <dbReference type="EMBL" id="ROR96060.1"/>
    </source>
</evidence>
<dbReference type="OrthoDB" id="9807790at2"/>
<feature type="binding site" evidence="9">
    <location>
        <begin position="831"/>
        <end position="838"/>
    </location>
    <ligand>
        <name>ATP</name>
        <dbReference type="ChEBI" id="CHEBI:30616"/>
    </ligand>
</feature>
<dbReference type="Pfam" id="PF01580">
    <property type="entry name" value="FtsK_SpoIIIE"/>
    <property type="match status" value="3"/>
</dbReference>
<evidence type="ECO:0000256" key="5">
    <source>
        <dbReference type="ARBA" id="ARBA00022741"/>
    </source>
</evidence>
<keyword evidence="4" id="KW-0677">Repeat</keyword>
<accession>A0A3N2D8G4</accession>
<protein>
    <submittedName>
        <fullName evidence="13">S-DNA-T family DNA segregation ATPase FtsK/SpoIIIE</fullName>
    </submittedName>
</protein>
<dbReference type="GO" id="GO:0003677">
    <property type="term" value="F:DNA binding"/>
    <property type="evidence" value="ECO:0007669"/>
    <property type="project" value="InterPro"/>
</dbReference>
<feature type="binding site" evidence="9">
    <location>
        <begin position="1133"/>
        <end position="1140"/>
    </location>
    <ligand>
        <name>ATP</name>
        <dbReference type="ChEBI" id="CHEBI:30616"/>
    </ligand>
</feature>
<keyword evidence="5 9" id="KW-0547">Nucleotide-binding</keyword>
<evidence type="ECO:0000259" key="12">
    <source>
        <dbReference type="PROSITE" id="PS50901"/>
    </source>
</evidence>
<feature type="binding site" evidence="9">
    <location>
        <begin position="474"/>
        <end position="481"/>
    </location>
    <ligand>
        <name>ATP</name>
        <dbReference type="ChEBI" id="CHEBI:30616"/>
    </ligand>
</feature>
<evidence type="ECO:0000256" key="1">
    <source>
        <dbReference type="ARBA" id="ARBA00004651"/>
    </source>
</evidence>
<feature type="domain" description="FtsK" evidence="12">
    <location>
        <begin position="813"/>
        <end position="1009"/>
    </location>
</feature>